<reference evidence="1" key="2">
    <citation type="journal article" date="2023" name="IMA Fungus">
        <title>Comparative genomic study of the Penicillium genus elucidates a diverse pangenome and 15 lateral gene transfer events.</title>
        <authorList>
            <person name="Petersen C."/>
            <person name="Sorensen T."/>
            <person name="Nielsen M.R."/>
            <person name="Sondergaard T.E."/>
            <person name="Sorensen J.L."/>
            <person name="Fitzpatrick D.A."/>
            <person name="Frisvad J.C."/>
            <person name="Nielsen K.L."/>
        </authorList>
    </citation>
    <scope>NUCLEOTIDE SEQUENCE</scope>
    <source>
        <strain evidence="1">IBT 23319</strain>
    </source>
</reference>
<reference evidence="1" key="1">
    <citation type="submission" date="2022-11" db="EMBL/GenBank/DDBJ databases">
        <authorList>
            <person name="Petersen C."/>
        </authorList>
    </citation>
    <scope>NUCLEOTIDE SEQUENCE</scope>
    <source>
        <strain evidence="1">IBT 23319</strain>
    </source>
</reference>
<name>A0A9W9NWH4_PENCI</name>
<keyword evidence="2" id="KW-1185">Reference proteome</keyword>
<dbReference type="GeneID" id="81385548"/>
<protein>
    <submittedName>
        <fullName evidence="1">Uncharacterized protein</fullName>
    </submittedName>
</protein>
<evidence type="ECO:0000313" key="2">
    <source>
        <dbReference type="Proteomes" id="UP001147733"/>
    </source>
</evidence>
<sequence length="591" mass="66655">MAQFHELPPEVWTVIIEFVFKMRKHKHLHGLVLIFMGALGPRVGAKAQAGYTRRQRFLFHMEWAERHPLTQQIAEDRARASAVSGYITDLNNRILAHPGGPNDPTIAPLHAELVARHAELVAHQNFLQGIGPFPVNPVPGCNPNSVPYPPLTGKPCAIAKIFNKGCYECFTFVFRSVGSPLNIGAYTERGKSYFALCSEVPDPATREFMLTLMVEFSTLSDLLSVEQIHMHDPDDGEYVNVLHTIGDSAAVRDTWIDRMHELTVRPPPGILPLPLPLGMTRADILEQSEGCEYWVRHMDYVHYLRAHEVGLMFCDLFSVANSTSSWYEVLERPQTNDTTLILTHMCNNSGDGIRTLVPTNTQLQSAHPGGNLSVGSLVNPWFMAIWRNQRAHARLIAVAPNIRPAQLCVISQVTGNQNWRVLIGYAAIQHMNVDGVGMLGDWADRARVDLTRNRMHSEIIDLITEVYYTYSDYITEIEDRYDAIMLDGAPAPVLPPGMNLQQAMTAEIMARQGPALNMLDVLMNRTILYQAQVDPTSQAYNMTLVDTPEFTTYIRTTIERWHRSRETPHREARPLLNRVLGRSARITRRRG</sequence>
<evidence type="ECO:0000313" key="1">
    <source>
        <dbReference type="EMBL" id="KAJ5227457.1"/>
    </source>
</evidence>
<dbReference type="Proteomes" id="UP001147733">
    <property type="component" value="Unassembled WGS sequence"/>
</dbReference>
<dbReference type="AlphaFoldDB" id="A0A9W9NWH4"/>
<organism evidence="1 2">
    <name type="scientific">Penicillium citrinum</name>
    <dbReference type="NCBI Taxonomy" id="5077"/>
    <lineage>
        <taxon>Eukaryota</taxon>
        <taxon>Fungi</taxon>
        <taxon>Dikarya</taxon>
        <taxon>Ascomycota</taxon>
        <taxon>Pezizomycotina</taxon>
        <taxon>Eurotiomycetes</taxon>
        <taxon>Eurotiomycetidae</taxon>
        <taxon>Eurotiales</taxon>
        <taxon>Aspergillaceae</taxon>
        <taxon>Penicillium</taxon>
    </lineage>
</organism>
<comment type="caution">
    <text evidence="1">The sequence shown here is derived from an EMBL/GenBank/DDBJ whole genome shotgun (WGS) entry which is preliminary data.</text>
</comment>
<accession>A0A9W9NWH4</accession>
<proteinExistence type="predicted"/>
<dbReference type="EMBL" id="JAPQKT010000006">
    <property type="protein sequence ID" value="KAJ5227457.1"/>
    <property type="molecule type" value="Genomic_DNA"/>
</dbReference>
<dbReference type="OrthoDB" id="4347359at2759"/>
<dbReference type="RefSeq" id="XP_056499822.1">
    <property type="nucleotide sequence ID" value="XM_056646381.1"/>
</dbReference>
<gene>
    <name evidence="1" type="ORF">N7469_007463</name>
</gene>